<accession>A0A1A9V3R0</accession>
<name>A0A1A9V3R0_GLOAU</name>
<evidence type="ECO:0000256" key="1">
    <source>
        <dbReference type="SAM" id="SignalP"/>
    </source>
</evidence>
<reference evidence="2" key="1">
    <citation type="submission" date="2020-05" db="UniProtKB">
        <authorList>
            <consortium name="EnsemblMetazoa"/>
        </authorList>
    </citation>
    <scope>IDENTIFICATION</scope>
    <source>
        <strain evidence="2">TTRI</strain>
    </source>
</reference>
<feature type="signal peptide" evidence="1">
    <location>
        <begin position="1"/>
        <end position="18"/>
    </location>
</feature>
<dbReference type="Proteomes" id="UP000078200">
    <property type="component" value="Unassembled WGS sequence"/>
</dbReference>
<keyword evidence="3" id="KW-1185">Reference proteome</keyword>
<dbReference type="VEuPathDB" id="VectorBase:GAUT024812"/>
<evidence type="ECO:0000313" key="3">
    <source>
        <dbReference type="Proteomes" id="UP000078200"/>
    </source>
</evidence>
<evidence type="ECO:0000313" key="2">
    <source>
        <dbReference type="EnsemblMetazoa" id="GAUT024812-PA"/>
    </source>
</evidence>
<feature type="chain" id="PRO_5008398994" evidence="1">
    <location>
        <begin position="19"/>
        <end position="80"/>
    </location>
</feature>
<protein>
    <submittedName>
        <fullName evidence="2">Uncharacterized protein</fullName>
    </submittedName>
</protein>
<keyword evidence="1" id="KW-0732">Signal</keyword>
<dbReference type="EnsemblMetazoa" id="GAUT024812-RA">
    <property type="protein sequence ID" value="GAUT024812-PA"/>
    <property type="gene ID" value="GAUT024812"/>
</dbReference>
<dbReference type="AlphaFoldDB" id="A0A1A9V3R0"/>
<organism evidence="2 3">
    <name type="scientific">Glossina austeni</name>
    <name type="common">Savannah tsetse fly</name>
    <dbReference type="NCBI Taxonomy" id="7395"/>
    <lineage>
        <taxon>Eukaryota</taxon>
        <taxon>Metazoa</taxon>
        <taxon>Ecdysozoa</taxon>
        <taxon>Arthropoda</taxon>
        <taxon>Hexapoda</taxon>
        <taxon>Insecta</taxon>
        <taxon>Pterygota</taxon>
        <taxon>Neoptera</taxon>
        <taxon>Endopterygota</taxon>
        <taxon>Diptera</taxon>
        <taxon>Brachycera</taxon>
        <taxon>Muscomorpha</taxon>
        <taxon>Hippoboscoidea</taxon>
        <taxon>Glossinidae</taxon>
        <taxon>Glossina</taxon>
    </lineage>
</organism>
<sequence>MFVLLTVLISTLSNPASVKRPPKTSPIPAKSVTGLSPMANVTDNEFHLNGVNERRFLSRTDKNITSDYNELAGETPGWKQ</sequence>
<proteinExistence type="predicted"/>